<evidence type="ECO:0008006" key="3">
    <source>
        <dbReference type="Google" id="ProtNLM"/>
    </source>
</evidence>
<dbReference type="Proteomes" id="UP001208570">
    <property type="component" value="Unassembled WGS sequence"/>
</dbReference>
<name>A0AAD9IUJ6_9ANNE</name>
<evidence type="ECO:0000313" key="1">
    <source>
        <dbReference type="EMBL" id="KAK2140822.1"/>
    </source>
</evidence>
<sequence>MDLLNIESHKHTVELLNNMFASSLIPTINKPTRITHSTATLIDNIYVKFNYFHTKVKSAIPMTDISDHLPAFCFISYNKPYIRTNQKPLTFEKK</sequence>
<keyword evidence="2" id="KW-1185">Reference proteome</keyword>
<proteinExistence type="predicted"/>
<reference evidence="1" key="1">
    <citation type="journal article" date="2023" name="Mol. Biol. Evol.">
        <title>Third-Generation Sequencing Reveals the Adaptive Role of the Epigenome in Three Deep-Sea Polychaetes.</title>
        <authorList>
            <person name="Perez M."/>
            <person name="Aroh O."/>
            <person name="Sun Y."/>
            <person name="Lan Y."/>
            <person name="Juniper S.K."/>
            <person name="Young C.R."/>
            <person name="Angers B."/>
            <person name="Qian P.Y."/>
        </authorList>
    </citation>
    <scope>NUCLEOTIDE SEQUENCE</scope>
    <source>
        <strain evidence="1">P08H-3</strain>
    </source>
</reference>
<gene>
    <name evidence="1" type="ORF">LSH36_1235g00021</name>
</gene>
<protein>
    <recommendedName>
        <fullName evidence="3">Endonuclease/exonuclease/phosphatase domain-containing protein</fullName>
    </recommendedName>
</protein>
<organism evidence="1 2">
    <name type="scientific">Paralvinella palmiformis</name>
    <dbReference type="NCBI Taxonomy" id="53620"/>
    <lineage>
        <taxon>Eukaryota</taxon>
        <taxon>Metazoa</taxon>
        <taxon>Spiralia</taxon>
        <taxon>Lophotrochozoa</taxon>
        <taxon>Annelida</taxon>
        <taxon>Polychaeta</taxon>
        <taxon>Sedentaria</taxon>
        <taxon>Canalipalpata</taxon>
        <taxon>Terebellida</taxon>
        <taxon>Terebelliformia</taxon>
        <taxon>Alvinellidae</taxon>
        <taxon>Paralvinella</taxon>
    </lineage>
</organism>
<dbReference type="EMBL" id="JAODUP010001236">
    <property type="protein sequence ID" value="KAK2140822.1"/>
    <property type="molecule type" value="Genomic_DNA"/>
</dbReference>
<evidence type="ECO:0000313" key="2">
    <source>
        <dbReference type="Proteomes" id="UP001208570"/>
    </source>
</evidence>
<accession>A0AAD9IUJ6</accession>
<dbReference type="AlphaFoldDB" id="A0AAD9IUJ6"/>
<comment type="caution">
    <text evidence="1">The sequence shown here is derived from an EMBL/GenBank/DDBJ whole genome shotgun (WGS) entry which is preliminary data.</text>
</comment>